<dbReference type="Pfam" id="PF00440">
    <property type="entry name" value="TetR_N"/>
    <property type="match status" value="1"/>
</dbReference>
<evidence type="ECO:0000313" key="4">
    <source>
        <dbReference type="EMBL" id="CCK75673.1"/>
    </source>
</evidence>
<sequence length="181" mass="20913">MLIGARQCFFRHGYKASNMTLISEYAGYSRATIHKYFKNKDDAFCQVIHQFQQQANDACQPILAQNIECWESINLVMQAWLKPTFDEVNDQHILNDLKYHAQHIAKDTFEQARQDVEDIFCTLLETAEQQGNLSLDNLPINARKLSRLLLASLDGLRGHLEKQNLEQASNDILRIFQLACR</sequence>
<feature type="domain" description="HTH tetR-type" evidence="3">
    <location>
        <begin position="1"/>
        <end position="55"/>
    </location>
</feature>
<dbReference type="PROSITE" id="PS50977">
    <property type="entry name" value="HTH_TETR_2"/>
    <property type="match status" value="1"/>
</dbReference>
<evidence type="ECO:0000259" key="3">
    <source>
        <dbReference type="PROSITE" id="PS50977"/>
    </source>
</evidence>
<dbReference type="HOGENOM" id="CLU_1487611_0_0_6"/>
<dbReference type="KEGG" id="oai:OLEAN_C14970"/>
<dbReference type="InterPro" id="IPR009057">
    <property type="entry name" value="Homeodomain-like_sf"/>
</dbReference>
<evidence type="ECO:0000256" key="2">
    <source>
        <dbReference type="PROSITE-ProRule" id="PRU00335"/>
    </source>
</evidence>
<dbReference type="EMBL" id="FO203512">
    <property type="protein sequence ID" value="CCK75673.1"/>
    <property type="molecule type" value="Genomic_DNA"/>
</dbReference>
<reference evidence="4 5" key="1">
    <citation type="journal article" date="2013" name="Nat. Commun.">
        <title>Genome sequence and functional genomic analysis of the oil-degrading bacterium Oleispira antarctica.</title>
        <authorList>
            <person name="Kube M."/>
            <person name="Chernikova T.N."/>
            <person name="Al-Ramahi Y."/>
            <person name="Beloqui A."/>
            <person name="Lopez-Cortez N."/>
            <person name="Guazzaroni M.E."/>
            <person name="Heipieper H.J."/>
            <person name="Klages S."/>
            <person name="Kotsyurbenko O.R."/>
            <person name="Langer I."/>
            <person name="Nechitaylo T.Y."/>
            <person name="Lunsdorf H."/>
            <person name="Fernandez M."/>
            <person name="Juarez S."/>
            <person name="Ciordia S."/>
            <person name="Singer A."/>
            <person name="Kagan O."/>
            <person name="Egorova O."/>
            <person name="Petit P.A."/>
            <person name="Stogios P."/>
            <person name="Kim Y."/>
            <person name="Tchigvintsev A."/>
            <person name="Flick R."/>
            <person name="Denaro R."/>
            <person name="Genovese M."/>
            <person name="Albar J.P."/>
            <person name="Reva O.N."/>
            <person name="Martinez-Gomariz M."/>
            <person name="Tran H."/>
            <person name="Ferrer M."/>
            <person name="Savchenko A."/>
            <person name="Yakunin A.F."/>
            <person name="Yakimov M.M."/>
            <person name="Golyshina O.V."/>
            <person name="Reinhardt R."/>
            <person name="Golyshin P.N."/>
        </authorList>
    </citation>
    <scope>NUCLEOTIDE SEQUENCE [LARGE SCALE GENOMIC DNA]</scope>
</reference>
<organism evidence="4 5">
    <name type="scientific">Oleispira antarctica RB-8</name>
    <dbReference type="NCBI Taxonomy" id="698738"/>
    <lineage>
        <taxon>Bacteria</taxon>
        <taxon>Pseudomonadati</taxon>
        <taxon>Pseudomonadota</taxon>
        <taxon>Gammaproteobacteria</taxon>
        <taxon>Oceanospirillales</taxon>
        <taxon>Oceanospirillaceae</taxon>
        <taxon>Oleispira</taxon>
    </lineage>
</organism>
<name>R4YQX1_OLEAN</name>
<gene>
    <name evidence="4" type="ORF">OLEAN_C14970</name>
</gene>
<feature type="DNA-binding region" description="H-T-H motif" evidence="2">
    <location>
        <begin position="18"/>
        <end position="37"/>
    </location>
</feature>
<protein>
    <submittedName>
        <fullName evidence="4">Probable transcriptional regulator, TetR family</fullName>
    </submittedName>
</protein>
<accession>R4YQX1</accession>
<keyword evidence="1 2" id="KW-0238">DNA-binding</keyword>
<dbReference type="GO" id="GO:0003677">
    <property type="term" value="F:DNA binding"/>
    <property type="evidence" value="ECO:0007669"/>
    <property type="project" value="UniProtKB-UniRule"/>
</dbReference>
<dbReference type="SUPFAM" id="SSF46689">
    <property type="entry name" value="Homeodomain-like"/>
    <property type="match status" value="1"/>
</dbReference>
<dbReference type="Proteomes" id="UP000032749">
    <property type="component" value="Chromosome"/>
</dbReference>
<dbReference type="InterPro" id="IPR001647">
    <property type="entry name" value="HTH_TetR"/>
</dbReference>
<proteinExistence type="predicted"/>
<evidence type="ECO:0000313" key="5">
    <source>
        <dbReference type="Proteomes" id="UP000032749"/>
    </source>
</evidence>
<evidence type="ECO:0000256" key="1">
    <source>
        <dbReference type="ARBA" id="ARBA00023125"/>
    </source>
</evidence>
<dbReference type="Gene3D" id="1.10.357.10">
    <property type="entry name" value="Tetracycline Repressor, domain 2"/>
    <property type="match status" value="1"/>
</dbReference>
<dbReference type="STRING" id="698738.OLEAN_C14970"/>
<dbReference type="AlphaFoldDB" id="R4YQX1"/>
<keyword evidence="5" id="KW-1185">Reference proteome</keyword>